<protein>
    <submittedName>
        <fullName evidence="2">Peptidase MA superfamily</fullName>
    </submittedName>
</protein>
<gene>
    <name evidence="2" type="ORF">GA0070611_4014</name>
</gene>
<dbReference type="PATRIC" id="fig|261654.4.peg.4077"/>
<keyword evidence="1" id="KW-0472">Membrane</keyword>
<reference evidence="3" key="1">
    <citation type="submission" date="2016-06" db="EMBL/GenBank/DDBJ databases">
        <authorList>
            <person name="Varghese N."/>
            <person name="Submissions Spin"/>
        </authorList>
    </citation>
    <scope>NUCLEOTIDE SEQUENCE [LARGE SCALE GENOMIC DNA]</scope>
    <source>
        <strain evidence="3">DSM 44815</strain>
    </source>
</reference>
<evidence type="ECO:0000313" key="3">
    <source>
        <dbReference type="Proteomes" id="UP000199385"/>
    </source>
</evidence>
<name>A0A1A8ZVW7_9ACTN</name>
<dbReference type="Proteomes" id="UP000199385">
    <property type="component" value="Chromosome I"/>
</dbReference>
<proteinExistence type="predicted"/>
<evidence type="ECO:0000256" key="1">
    <source>
        <dbReference type="SAM" id="Phobius"/>
    </source>
</evidence>
<evidence type="ECO:0000313" key="2">
    <source>
        <dbReference type="EMBL" id="SBT48259.1"/>
    </source>
</evidence>
<organism evidence="2 3">
    <name type="scientific">Micromonospora auratinigra</name>
    <dbReference type="NCBI Taxonomy" id="261654"/>
    <lineage>
        <taxon>Bacteria</taxon>
        <taxon>Bacillati</taxon>
        <taxon>Actinomycetota</taxon>
        <taxon>Actinomycetes</taxon>
        <taxon>Micromonosporales</taxon>
        <taxon>Micromonosporaceae</taxon>
        <taxon>Micromonospora</taxon>
    </lineage>
</organism>
<keyword evidence="1" id="KW-1133">Transmembrane helix</keyword>
<feature type="transmembrane region" description="Helical" evidence="1">
    <location>
        <begin position="35"/>
        <end position="58"/>
    </location>
</feature>
<keyword evidence="1" id="KW-0812">Transmembrane</keyword>
<accession>A0A1A8ZVW7</accession>
<dbReference type="EMBL" id="LT594323">
    <property type="protein sequence ID" value="SBT48259.1"/>
    <property type="molecule type" value="Genomic_DNA"/>
</dbReference>
<dbReference type="STRING" id="261654.GA0070611_4014"/>
<sequence length="442" mass="47398">MGMPTAVPVPMAAVSSPWGPPGPPVVAPARRRRRWALWTVLALVLLLVACGLPGVLLLRGAAGRPAAGRADDPATLAARRLGQRMSDQLDRQATALLGGDRAGFLAVAEPAARPTLTRRYAALRALRVTVWRPAADGLPSAVDGRPGEWRLSVRIGYCFVVPACTPSRVELGTQWRLVGEEPRLVAVEESRSESAGARPWEVSDLAVAVGRRAVVATTPAQRGRLPWLLARAEAAAPVADRYAVTGTPPDRYLVFYAGRTEWERWYGGGRPKWTAGYAVGVGGGHHDVVLNALSVSHGGVDDLLRHELTHVASLPGGGYSDPSDWWLVEGLAEYAGADGKPVDRYEGLAEVRDVVRGGWNGRLGSLVPADDAADGRVGGSYGIGYLAVRHLVDRYGEQRVLDFFRAVVHERRSLRDAADDVFGESWSTLHDDCVAYVRAVAG</sequence>
<keyword evidence="3" id="KW-1185">Reference proteome</keyword>
<dbReference type="AlphaFoldDB" id="A0A1A8ZVW7"/>